<dbReference type="Gene3D" id="1.10.3790.10">
    <property type="entry name" value="NinB"/>
    <property type="match status" value="1"/>
</dbReference>
<dbReference type="STRING" id="1461694.ATO9_03930"/>
<reference evidence="1 2" key="1">
    <citation type="journal article" date="2015" name="Antonie Van Leeuwenhoek">
        <title>Pseudooceanicola atlanticus gen. nov. sp. nov., isolated from surface seawater of the Atlantic Ocean and reclassification of Oceanicola batsensis, Oceanicola marinus, Oceanicola nitratireducens, Oceanicola nanhaiensis, Oceanicola antarcticus and Oceanicola flagellatus, as Pseudooceanicola batsensis comb. nov., Pseudooceanicola marinus comb. nov., Pseudooceanicola nitratireducens comb. nov., Pseudooceanicola nanhaiensis comb. nov., Pseudooceanicola antarcticus comb. nov., and Pseudooceanicola flagellatus comb. nov.</title>
        <authorList>
            <person name="Lai Q."/>
            <person name="Li G."/>
            <person name="Liu X."/>
            <person name="Du Y."/>
            <person name="Sun F."/>
            <person name="Shao Z."/>
        </authorList>
    </citation>
    <scope>NUCLEOTIDE SEQUENCE [LARGE SCALE GENOMIC DNA]</scope>
    <source>
        <strain evidence="1 2">22II-s11g</strain>
    </source>
</reference>
<dbReference type="Proteomes" id="UP000030004">
    <property type="component" value="Unassembled WGS sequence"/>
</dbReference>
<keyword evidence="2" id="KW-1185">Reference proteome</keyword>
<proteinExistence type="predicted"/>
<gene>
    <name evidence="1" type="ORF">ATO9_03930</name>
</gene>
<protein>
    <submittedName>
        <fullName evidence="1">Uncharacterized protein</fullName>
    </submittedName>
</protein>
<evidence type="ECO:0000313" key="1">
    <source>
        <dbReference type="EMBL" id="KGM50637.1"/>
    </source>
</evidence>
<accession>A0A0A0EN47</accession>
<name>A0A0A0EN47_9RHOB</name>
<dbReference type="EMBL" id="AQQX01000001">
    <property type="protein sequence ID" value="KGM50637.1"/>
    <property type="molecule type" value="Genomic_DNA"/>
</dbReference>
<organism evidence="1 2">
    <name type="scientific">Pseudooceanicola atlanticus</name>
    <dbReference type="NCBI Taxonomy" id="1461694"/>
    <lineage>
        <taxon>Bacteria</taxon>
        <taxon>Pseudomonadati</taxon>
        <taxon>Pseudomonadota</taxon>
        <taxon>Alphaproteobacteria</taxon>
        <taxon>Rhodobacterales</taxon>
        <taxon>Paracoccaceae</taxon>
        <taxon>Pseudooceanicola</taxon>
    </lineage>
</organism>
<comment type="caution">
    <text evidence="1">The sequence shown here is derived from an EMBL/GenBank/DDBJ whole genome shotgun (WGS) entry which is preliminary data.</text>
</comment>
<evidence type="ECO:0000313" key="2">
    <source>
        <dbReference type="Proteomes" id="UP000030004"/>
    </source>
</evidence>
<dbReference type="InterPro" id="IPR036619">
    <property type="entry name" value="NinB_sf"/>
</dbReference>
<dbReference type="RefSeq" id="WP_043745192.1">
    <property type="nucleotide sequence ID" value="NZ_AQQX01000001.1"/>
</dbReference>
<dbReference type="OrthoDB" id="8685801at2"/>
<dbReference type="AlphaFoldDB" id="A0A0A0EN47"/>
<sequence>MATRVIRDPDDIGKLATFLSARTKFPLTLTVTQGVSRRPAQNRLAQRWYTDVSRQLGDQTHEEVRAFCKLHFGVPILRSENEAFRQSYDRTMKHLPYEEKLAAVQAFDLPVTRLMTVKQMTAFMDEMQRHWAGLGVRLTDPEALKYEEEFA</sequence>
<dbReference type="eggNOG" id="ENOG50314EI">
    <property type="taxonomic scope" value="Bacteria"/>
</dbReference>